<evidence type="ECO:0000256" key="4">
    <source>
        <dbReference type="ARBA" id="ARBA00022763"/>
    </source>
</evidence>
<accession>A0AAE8MUW7</accession>
<evidence type="ECO:0000256" key="6">
    <source>
        <dbReference type="ARBA" id="ARBA00022839"/>
    </source>
</evidence>
<evidence type="ECO:0000256" key="3">
    <source>
        <dbReference type="ARBA" id="ARBA00022722"/>
    </source>
</evidence>
<evidence type="ECO:0000313" key="13">
    <source>
        <dbReference type="Proteomes" id="UP001187682"/>
    </source>
</evidence>
<comment type="similarity">
    <text evidence="2">Belongs to the tyrosyl-DNA phosphodiesterase family.</text>
</comment>
<keyword evidence="13" id="KW-1185">Reference proteome</keyword>
<evidence type="ECO:0000256" key="5">
    <source>
        <dbReference type="ARBA" id="ARBA00022801"/>
    </source>
</evidence>
<dbReference type="FunFam" id="3.30.870.10:FF:000038">
    <property type="entry name" value="Probable tyrosyl-DNA phosphodiesterase"/>
    <property type="match status" value="1"/>
</dbReference>
<feature type="binding site" evidence="10">
    <location>
        <position position="119"/>
    </location>
    <ligand>
        <name>substrate</name>
    </ligand>
</feature>
<feature type="active site" description="Proton donor/acceptor" evidence="9">
    <location>
        <position position="364"/>
    </location>
</feature>
<evidence type="ECO:0000256" key="2">
    <source>
        <dbReference type="ARBA" id="ARBA00010205"/>
    </source>
</evidence>
<keyword evidence="7" id="KW-0234">DNA repair</keyword>
<comment type="subcellular location">
    <subcellularLocation>
        <location evidence="1">Nucleus</location>
    </subcellularLocation>
</comment>
<feature type="active site" description="Nucleophile" evidence="9">
    <location>
        <position position="117"/>
    </location>
</feature>
<evidence type="ECO:0000256" key="11">
    <source>
        <dbReference type="PIRSR" id="PIRSR610347-3"/>
    </source>
</evidence>
<reference evidence="12" key="1">
    <citation type="submission" date="2018-03" db="EMBL/GenBank/DDBJ databases">
        <authorList>
            <person name="Guldener U."/>
        </authorList>
    </citation>
    <scope>NUCLEOTIDE SEQUENCE</scope>
</reference>
<keyword evidence="5" id="KW-0378">Hydrolase</keyword>
<dbReference type="SUPFAM" id="SSF56024">
    <property type="entry name" value="Phospholipase D/nuclease"/>
    <property type="match status" value="2"/>
</dbReference>
<keyword evidence="4" id="KW-0227">DNA damage</keyword>
<evidence type="ECO:0000256" key="8">
    <source>
        <dbReference type="ARBA" id="ARBA00023242"/>
    </source>
</evidence>
<keyword evidence="6" id="KW-0269">Exonuclease</keyword>
<gene>
    <name evidence="12" type="ORF">DNG_02466</name>
</gene>
<evidence type="ECO:0000256" key="1">
    <source>
        <dbReference type="ARBA" id="ARBA00004123"/>
    </source>
</evidence>
<feature type="site" description="Interaction with DNA" evidence="11">
    <location>
        <position position="387"/>
    </location>
</feature>
<feature type="binding site" evidence="10">
    <location>
        <position position="366"/>
    </location>
    <ligand>
        <name>substrate</name>
    </ligand>
</feature>
<evidence type="ECO:0000256" key="10">
    <source>
        <dbReference type="PIRSR" id="PIRSR610347-2"/>
    </source>
</evidence>
<keyword evidence="8" id="KW-0539">Nucleus</keyword>
<dbReference type="AlphaFoldDB" id="A0AAE8MUW7"/>
<dbReference type="Pfam" id="PF06087">
    <property type="entry name" value="Tyr-DNA_phospho"/>
    <property type="match status" value="1"/>
</dbReference>
<dbReference type="InterPro" id="IPR010347">
    <property type="entry name" value="Tdp1"/>
</dbReference>
<dbReference type="PANTHER" id="PTHR12415">
    <property type="entry name" value="TYROSYL-DNA PHOSPHODIESTERASE 1"/>
    <property type="match status" value="1"/>
</dbReference>
<dbReference type="GO" id="GO:0003690">
    <property type="term" value="F:double-stranded DNA binding"/>
    <property type="evidence" value="ECO:0007669"/>
    <property type="project" value="TreeGrafter"/>
</dbReference>
<dbReference type="Proteomes" id="UP001187682">
    <property type="component" value="Unassembled WGS sequence"/>
</dbReference>
<dbReference type="GO" id="GO:0006281">
    <property type="term" value="P:DNA repair"/>
    <property type="evidence" value="ECO:0007669"/>
    <property type="project" value="UniProtKB-KW"/>
</dbReference>
<name>A0AAE8MUW7_9PEZI</name>
<sequence>MSRRAAKQGGLVVVKSPFQLIQAQGLPDHLNQDTVTLKDILGDPLIRECWNFNFMHDIDFIRGAFDEDTRHLVKLHIVHGNWKREDPARVRLEAEAACHDNVFLHTAFMPEMFGTHHSKMMIILRHDDAAQVIIHTANSIVKDWTTLTNAVWRSPLLPLLKSSATKDSGQTYPLGSGERFKEDLLNYLRAYDEKRVTCRALTQELSRYDFSSVKGALIASVPGRHRPNSSRPWGWVALKEALGGIPTQDEKAEVVVQISSIATLGAKDTWLRDTFFKALSASRSSPTVRPKFKVVYPTADEIRRSIGGYESGGSIHMRTQSQQQEKQLEYMKPMFHHWSNDASKGEELEDVEVHNSGRNRVAPHIKTYIRQGSNSIDWALLTSANLSKQAWGEAVNSSGEVRLASWEIGVLVWPDILAEGSVMVGTFQTDTPSRSLAEGAGKGKAVVGLRMPYSMPIQKYGKDEIPWVPSMAHAEPDSLGRAWGV</sequence>
<evidence type="ECO:0000313" key="12">
    <source>
        <dbReference type="EMBL" id="SPN99614.1"/>
    </source>
</evidence>
<dbReference type="GO" id="GO:0017005">
    <property type="term" value="F:3'-tyrosyl-DNA phosphodiesterase activity"/>
    <property type="evidence" value="ECO:0007669"/>
    <property type="project" value="TreeGrafter"/>
</dbReference>
<evidence type="ECO:0000256" key="7">
    <source>
        <dbReference type="ARBA" id="ARBA00023204"/>
    </source>
</evidence>
<organism evidence="12 13">
    <name type="scientific">Cephalotrichum gorgonifer</name>
    <dbReference type="NCBI Taxonomy" id="2041049"/>
    <lineage>
        <taxon>Eukaryota</taxon>
        <taxon>Fungi</taxon>
        <taxon>Dikarya</taxon>
        <taxon>Ascomycota</taxon>
        <taxon>Pezizomycotina</taxon>
        <taxon>Sordariomycetes</taxon>
        <taxon>Hypocreomycetidae</taxon>
        <taxon>Microascales</taxon>
        <taxon>Microascaceae</taxon>
        <taxon>Cephalotrichum</taxon>
    </lineage>
</organism>
<evidence type="ECO:0000256" key="9">
    <source>
        <dbReference type="PIRSR" id="PIRSR610347-1"/>
    </source>
</evidence>
<dbReference type="GO" id="GO:0005634">
    <property type="term" value="C:nucleus"/>
    <property type="evidence" value="ECO:0007669"/>
    <property type="project" value="UniProtKB-SubCell"/>
</dbReference>
<comment type="caution">
    <text evidence="12">The sequence shown here is derived from an EMBL/GenBank/DDBJ whole genome shotgun (WGS) entry which is preliminary data.</text>
</comment>
<dbReference type="CDD" id="cd09123">
    <property type="entry name" value="PLDc_Tdp1_2"/>
    <property type="match status" value="1"/>
</dbReference>
<keyword evidence="3" id="KW-0540">Nuclease</keyword>
<dbReference type="Gene3D" id="3.30.870.10">
    <property type="entry name" value="Endonuclease Chain A"/>
    <property type="match status" value="2"/>
</dbReference>
<dbReference type="GO" id="GO:0003697">
    <property type="term" value="F:single-stranded DNA binding"/>
    <property type="evidence" value="ECO:0007669"/>
    <property type="project" value="TreeGrafter"/>
</dbReference>
<protein>
    <submittedName>
        <fullName evidence="12">Related to TDP1 Tyr-DNA phosphodiesterase</fullName>
    </submittedName>
</protein>
<dbReference type="PANTHER" id="PTHR12415:SF0">
    <property type="entry name" value="TYROSYL-DNA PHOSPHODIESTERASE 1"/>
    <property type="match status" value="1"/>
</dbReference>
<proteinExistence type="inferred from homology"/>
<dbReference type="EMBL" id="ONZQ02000003">
    <property type="protein sequence ID" value="SPN99614.1"/>
    <property type="molecule type" value="Genomic_DNA"/>
</dbReference>
<dbReference type="GO" id="GO:0004527">
    <property type="term" value="F:exonuclease activity"/>
    <property type="evidence" value="ECO:0007669"/>
    <property type="project" value="UniProtKB-KW"/>
</dbReference>